<dbReference type="SUPFAM" id="SSF54593">
    <property type="entry name" value="Glyoxalase/Bleomycin resistance protein/Dihydroxybiphenyl dioxygenase"/>
    <property type="match status" value="1"/>
</dbReference>
<name>A0A378LF37_9GAMM</name>
<protein>
    <submittedName>
        <fullName evidence="4">Glutathione transferase fosA (Fosfomycin resistance protein)</fullName>
        <ecNumber evidence="4">2.5.1.18</ecNumber>
    </submittedName>
</protein>
<dbReference type="GO" id="GO:0004364">
    <property type="term" value="F:glutathione transferase activity"/>
    <property type="evidence" value="ECO:0007669"/>
    <property type="project" value="UniProtKB-EC"/>
</dbReference>
<keyword evidence="1" id="KW-0479">Metal-binding</keyword>
<dbReference type="InterPro" id="IPR037523">
    <property type="entry name" value="VOC_core"/>
</dbReference>
<evidence type="ECO:0000313" key="3">
    <source>
        <dbReference type="EMBL" id="KTD77818.1"/>
    </source>
</evidence>
<evidence type="ECO:0000259" key="2">
    <source>
        <dbReference type="PROSITE" id="PS51819"/>
    </source>
</evidence>
<dbReference type="Proteomes" id="UP000054820">
    <property type="component" value="Unassembled WGS sequence"/>
</dbReference>
<evidence type="ECO:0000313" key="4">
    <source>
        <dbReference type="EMBL" id="STY24458.1"/>
    </source>
</evidence>
<proteinExistence type="predicted"/>
<dbReference type="CDD" id="cd07244">
    <property type="entry name" value="FosA"/>
    <property type="match status" value="1"/>
</dbReference>
<dbReference type="InterPro" id="IPR004360">
    <property type="entry name" value="Glyas_Fos-R_dOase_dom"/>
</dbReference>
<organism evidence="4 6">
    <name type="scientific">Legionella steigerwaltii</name>
    <dbReference type="NCBI Taxonomy" id="460"/>
    <lineage>
        <taxon>Bacteria</taxon>
        <taxon>Pseudomonadati</taxon>
        <taxon>Pseudomonadota</taxon>
        <taxon>Gammaproteobacteria</taxon>
        <taxon>Legionellales</taxon>
        <taxon>Legionellaceae</taxon>
        <taxon>Legionella</taxon>
    </lineage>
</organism>
<dbReference type="InterPro" id="IPR051332">
    <property type="entry name" value="Fosfomycin_Res_Enzymes"/>
</dbReference>
<dbReference type="EMBL" id="UGOY01000001">
    <property type="protein sequence ID" value="STY24458.1"/>
    <property type="molecule type" value="Genomic_DNA"/>
</dbReference>
<dbReference type="STRING" id="460.Lstg_1541"/>
<accession>A0A378LF37</accession>
<dbReference type="Proteomes" id="UP000255110">
    <property type="component" value="Unassembled WGS sequence"/>
</dbReference>
<dbReference type="EMBL" id="LNYZ01000012">
    <property type="protein sequence ID" value="KTD77818.1"/>
    <property type="molecule type" value="Genomic_DNA"/>
</dbReference>
<dbReference type="PROSITE" id="PS51819">
    <property type="entry name" value="VOC"/>
    <property type="match status" value="1"/>
</dbReference>
<dbReference type="InterPro" id="IPR029068">
    <property type="entry name" value="Glyas_Bleomycin-R_OHBP_Dase"/>
</dbReference>
<feature type="domain" description="VOC" evidence="2">
    <location>
        <begin position="15"/>
        <end position="124"/>
    </location>
</feature>
<evidence type="ECO:0000313" key="6">
    <source>
        <dbReference type="Proteomes" id="UP000255110"/>
    </source>
</evidence>
<dbReference type="Gene3D" id="3.10.180.10">
    <property type="entry name" value="2,3-Dihydroxybiphenyl 1,2-Dioxygenase, domain 1"/>
    <property type="match status" value="1"/>
</dbReference>
<reference evidence="4 6" key="2">
    <citation type="submission" date="2018-06" db="EMBL/GenBank/DDBJ databases">
        <authorList>
            <consortium name="Pathogen Informatics"/>
            <person name="Doyle S."/>
        </authorList>
    </citation>
    <scope>NUCLEOTIDE SEQUENCE [LARGE SCALE GENOMIC DNA]</scope>
    <source>
        <strain evidence="4 6">NCTC11991</strain>
    </source>
</reference>
<evidence type="ECO:0000313" key="5">
    <source>
        <dbReference type="Proteomes" id="UP000054820"/>
    </source>
</evidence>
<dbReference type="EC" id="2.5.1.18" evidence="4"/>
<keyword evidence="5" id="KW-1185">Reference proteome</keyword>
<dbReference type="Pfam" id="PF00903">
    <property type="entry name" value="Glyoxalase"/>
    <property type="match status" value="1"/>
</dbReference>
<reference evidence="3 5" key="1">
    <citation type="submission" date="2015-11" db="EMBL/GenBank/DDBJ databases">
        <title>Genomic analysis of 38 Legionella species identifies large and diverse effector repertoires.</title>
        <authorList>
            <person name="Burstein D."/>
            <person name="Amaro F."/>
            <person name="Zusman T."/>
            <person name="Lifshitz Z."/>
            <person name="Cohen O."/>
            <person name="Gilbert J.A."/>
            <person name="Pupko T."/>
            <person name="Shuman H.A."/>
            <person name="Segal G."/>
        </authorList>
    </citation>
    <scope>NUCLEOTIDE SEQUENCE [LARGE SCALE GENOMIC DNA]</scope>
    <source>
        <strain evidence="3 5">SC-18-C9</strain>
    </source>
</reference>
<gene>
    <name evidence="4" type="primary">fosA</name>
    <name evidence="3" type="ORF">Lstg_1541</name>
    <name evidence="4" type="ORF">NCTC11991_03083</name>
</gene>
<keyword evidence="4" id="KW-0808">Transferase</keyword>
<sequence>MAVYSNGKNSMGITNINHITLACTDINRSFVFYKDILGFKPLVKWDKGAYFLIGDFWFCLNVDLARKPQPCYTHYAFSVSINDFQFIAKKITESGAYIFKDNTSSGESLYFLDPDGHKLEIHVGNYQTRITAKKIDIGNWKNVEWFV</sequence>
<dbReference type="PANTHER" id="PTHR36113">
    <property type="entry name" value="LYASE, PUTATIVE-RELATED-RELATED"/>
    <property type="match status" value="1"/>
</dbReference>
<dbReference type="AlphaFoldDB" id="A0A378LF37"/>
<dbReference type="PANTHER" id="PTHR36113:SF6">
    <property type="entry name" value="FOSFOMYCIN RESISTANCE PROTEIN FOSX"/>
    <property type="match status" value="1"/>
</dbReference>
<evidence type="ECO:0000256" key="1">
    <source>
        <dbReference type="ARBA" id="ARBA00022723"/>
    </source>
</evidence>
<dbReference type="GO" id="GO:0046872">
    <property type="term" value="F:metal ion binding"/>
    <property type="evidence" value="ECO:0007669"/>
    <property type="project" value="UniProtKB-KW"/>
</dbReference>